<name>A0ABQ3Y4F5_9ACTN</name>
<organism evidence="2 3">
    <name type="scientific">Paractinoplanes deccanensis</name>
    <dbReference type="NCBI Taxonomy" id="113561"/>
    <lineage>
        <taxon>Bacteria</taxon>
        <taxon>Bacillati</taxon>
        <taxon>Actinomycetota</taxon>
        <taxon>Actinomycetes</taxon>
        <taxon>Micromonosporales</taxon>
        <taxon>Micromonosporaceae</taxon>
        <taxon>Paractinoplanes</taxon>
    </lineage>
</organism>
<dbReference type="InterPro" id="IPR013324">
    <property type="entry name" value="RNA_pol_sigma_r3/r4-like"/>
</dbReference>
<accession>A0ABQ3Y4F5</accession>
<gene>
    <name evidence="2" type="ORF">Ade02nite_34810</name>
</gene>
<feature type="domain" description="RNA polymerase sigma-70 region 4" evidence="1">
    <location>
        <begin position="2"/>
        <end position="48"/>
    </location>
</feature>
<evidence type="ECO:0000259" key="1">
    <source>
        <dbReference type="Pfam" id="PF04545"/>
    </source>
</evidence>
<dbReference type="Gene3D" id="1.10.10.10">
    <property type="entry name" value="Winged helix-like DNA-binding domain superfamily/Winged helix DNA-binding domain"/>
    <property type="match status" value="1"/>
</dbReference>
<comment type="caution">
    <text evidence="2">The sequence shown here is derived from an EMBL/GenBank/DDBJ whole genome shotgun (WGS) entry which is preliminary data.</text>
</comment>
<dbReference type="InterPro" id="IPR007630">
    <property type="entry name" value="RNA_pol_sigma70_r4"/>
</dbReference>
<dbReference type="Pfam" id="PF04545">
    <property type="entry name" value="Sigma70_r4"/>
    <property type="match status" value="1"/>
</dbReference>
<protein>
    <recommendedName>
        <fullName evidence="1">RNA polymerase sigma-70 region 4 domain-containing protein</fullName>
    </recommendedName>
</protein>
<dbReference type="SUPFAM" id="SSF88659">
    <property type="entry name" value="Sigma3 and sigma4 domains of RNA polymerase sigma factors"/>
    <property type="match status" value="1"/>
</dbReference>
<dbReference type="InterPro" id="IPR036388">
    <property type="entry name" value="WH-like_DNA-bd_sf"/>
</dbReference>
<evidence type="ECO:0000313" key="3">
    <source>
        <dbReference type="Proteomes" id="UP000609879"/>
    </source>
</evidence>
<dbReference type="EMBL" id="BOMI01000065">
    <property type="protein sequence ID" value="GID74840.1"/>
    <property type="molecule type" value="Genomic_DNA"/>
</dbReference>
<evidence type="ECO:0000313" key="2">
    <source>
        <dbReference type="EMBL" id="GID74840.1"/>
    </source>
</evidence>
<reference evidence="2 3" key="1">
    <citation type="submission" date="2021-01" db="EMBL/GenBank/DDBJ databases">
        <title>Whole genome shotgun sequence of Actinoplanes deccanensis NBRC 13994.</title>
        <authorList>
            <person name="Komaki H."/>
            <person name="Tamura T."/>
        </authorList>
    </citation>
    <scope>NUCLEOTIDE SEQUENCE [LARGE SCALE GENOMIC DNA]</scope>
    <source>
        <strain evidence="2 3">NBRC 13994</strain>
    </source>
</reference>
<dbReference type="Proteomes" id="UP000609879">
    <property type="component" value="Unassembled WGS sequence"/>
</dbReference>
<sequence length="92" mass="10158">MLRHLSDPHREIIVATFFGRRTTGEAAELLGLAPEEAKARLYEAMRALTSMVATCPCRRPGPVPRRSPVSFASVWRAARTSAPGRGGRRPSW</sequence>
<proteinExistence type="predicted"/>
<keyword evidence="3" id="KW-1185">Reference proteome</keyword>